<evidence type="ECO:0000313" key="7">
    <source>
        <dbReference type="EMBL" id="KAK1790138.1"/>
    </source>
</evidence>
<dbReference type="AlphaFoldDB" id="A0AAD8YZC9"/>
<comment type="caution">
    <text evidence="7">The sequence shown here is derived from an EMBL/GenBank/DDBJ whole genome shotgun (WGS) entry which is preliminary data.</text>
</comment>
<sequence length="952" mass="104664">MPPQPQRFLTYQCLTWQPGLLCLPIHVSRHSSSMASVDDTVTNGVCVRHKGPLRLLQGLQLCRGAWGPGDPWDRHSAHAALWGRPPGSFLVVDDSSSQNKLLCVSVDGQDKTVLDFSILLTGTGEWHSHWTPSRVIDRGQALRDKALQLSTSRLTFCDLLQLVTFYTLSRDVLPLCLLVPSWVCSLTKQPSHLLPQLGPNLQPVVMTPGTTDSQDTVMCSIQTCPVVYTMCDTDLSCRMAGFVVGLLLFFTYCIFILHQLTTSSGALCIINPLYLHEHGDDWLTCTSASPQPASYPDLKRDRRMSTARPCVGAGLKKGGVSLDKPSNSSDQSVSILMYFMSPVGGAVQSPVSPVTTEGVVLRRSSCSTTPDPVRRESAESLGPVPQSPHRVSWVEDKFWLNPPPSPSLLQPPCLELDSLSISSIEEEPEAESPSQLQHLSRLPLADKVKNRLSAVGQALGSLMSPRRRLSKRVQELSERRGGAFAEAVRGFVEQMMKLSAVPSGISVDVLQDVRVSLTALKETLYDYTEIQSITDTLTELPDVELDALLELALHKVALKPIYTHLYVGMKTARQADGSLRRLEANRDTLAGHSLEELEGTAGAGVPDAITMEKIQQHWNTMHQAYSPSKKVDTLLKVCKNVYHSMSANVRPGVVFGADDFLPCLTWVLVRSDVATLQTDTDYMMELLDPSQLQGESGYYLTSLYAALFYISSYRPRLAARHLSAEAHKSLNQWHRRRTLHCNQSRRSRNRRTIRRHGRGEGPSKSNKEAGESSSNESGESGEPQRSLAGASMLCRGRRAGAPRHLLTDHCPDTSSPITAPTPPHRSLPRHLHRSLPRHLLTDHCLRNILTDHCPFSPITALTPPPITAPTPPLITACNTSSPITAPTPPPITASDTSSPITASDTSSPITTPPLQSLPQHLHRSLSRHLLTNHCPNSSTDHCIRHLFTDHCL</sequence>
<dbReference type="GO" id="GO:0031267">
    <property type="term" value="F:small GTPase binding"/>
    <property type="evidence" value="ECO:0007669"/>
    <property type="project" value="TreeGrafter"/>
</dbReference>
<dbReference type="InterPro" id="IPR000980">
    <property type="entry name" value="SH2"/>
</dbReference>
<evidence type="ECO:0000256" key="1">
    <source>
        <dbReference type="ARBA" id="ARBA00022468"/>
    </source>
</evidence>
<feature type="region of interest" description="Disordered" evidence="3">
    <location>
        <begin position="735"/>
        <end position="787"/>
    </location>
</feature>
<dbReference type="Pfam" id="PF02204">
    <property type="entry name" value="VPS9"/>
    <property type="match status" value="1"/>
</dbReference>
<dbReference type="PANTHER" id="PTHR23101:SF72">
    <property type="entry name" value="RAS AND RAB INTERACTOR-LIKE PROTEIN"/>
    <property type="match status" value="1"/>
</dbReference>
<dbReference type="Gene3D" id="3.30.505.10">
    <property type="entry name" value="SH2 domain"/>
    <property type="match status" value="1"/>
</dbReference>
<dbReference type="PROSITE" id="PS51205">
    <property type="entry name" value="VPS9"/>
    <property type="match status" value="1"/>
</dbReference>
<feature type="region of interest" description="Disordered" evidence="3">
    <location>
        <begin position="362"/>
        <end position="388"/>
    </location>
</feature>
<keyword evidence="4" id="KW-1133">Transmembrane helix</keyword>
<feature type="transmembrane region" description="Helical" evidence="4">
    <location>
        <begin position="239"/>
        <end position="260"/>
    </location>
</feature>
<dbReference type="SUPFAM" id="SSF109993">
    <property type="entry name" value="VPS9 domain"/>
    <property type="match status" value="1"/>
</dbReference>
<dbReference type="InterPro" id="IPR036860">
    <property type="entry name" value="SH2_dom_sf"/>
</dbReference>
<dbReference type="GO" id="GO:0016192">
    <property type="term" value="P:vesicle-mediated transport"/>
    <property type="evidence" value="ECO:0007669"/>
    <property type="project" value="InterPro"/>
</dbReference>
<dbReference type="Gene3D" id="1.20.1050.80">
    <property type="entry name" value="VPS9 domain"/>
    <property type="match status" value="1"/>
</dbReference>
<keyword evidence="8" id="KW-1185">Reference proteome</keyword>
<reference evidence="7" key="1">
    <citation type="submission" date="2023-03" db="EMBL/GenBank/DDBJ databases">
        <title>Electrophorus voltai genome.</title>
        <authorList>
            <person name="Bian C."/>
        </authorList>
    </citation>
    <scope>NUCLEOTIDE SEQUENCE</scope>
    <source>
        <strain evidence="7">CB-2022</strain>
        <tissue evidence="7">Muscle</tissue>
    </source>
</reference>
<gene>
    <name evidence="7" type="ORF">P4O66_013973</name>
</gene>
<feature type="domain" description="VPS9" evidence="6">
    <location>
        <begin position="573"/>
        <end position="719"/>
    </location>
</feature>
<accession>A0AAD8YZC9</accession>
<evidence type="ECO:0000259" key="5">
    <source>
        <dbReference type="PROSITE" id="PS50001"/>
    </source>
</evidence>
<dbReference type="InterPro" id="IPR037191">
    <property type="entry name" value="VPS9_dom_sf"/>
</dbReference>
<evidence type="ECO:0000256" key="3">
    <source>
        <dbReference type="SAM" id="MobiDB-lite"/>
    </source>
</evidence>
<dbReference type="GO" id="GO:0030139">
    <property type="term" value="C:endocytic vesicle"/>
    <property type="evidence" value="ECO:0007669"/>
    <property type="project" value="TreeGrafter"/>
</dbReference>
<dbReference type="Pfam" id="PF23268">
    <property type="entry name" value="RIN1"/>
    <property type="match status" value="1"/>
</dbReference>
<dbReference type="GO" id="GO:0005096">
    <property type="term" value="F:GTPase activator activity"/>
    <property type="evidence" value="ECO:0007669"/>
    <property type="project" value="UniProtKB-KW"/>
</dbReference>
<feature type="region of interest" description="Disordered" evidence="3">
    <location>
        <begin position="804"/>
        <end position="828"/>
    </location>
</feature>
<keyword evidence="1" id="KW-0343">GTPase activation</keyword>
<keyword evidence="2" id="KW-0727">SH2 domain</keyword>
<protein>
    <recommendedName>
        <fullName evidence="9">VPS9 domain-containing protein</fullName>
    </recommendedName>
</protein>
<evidence type="ECO:0000256" key="2">
    <source>
        <dbReference type="PROSITE-ProRule" id="PRU00191"/>
    </source>
</evidence>
<dbReference type="Proteomes" id="UP001239994">
    <property type="component" value="Unassembled WGS sequence"/>
</dbReference>
<evidence type="ECO:0008006" key="9">
    <source>
        <dbReference type="Google" id="ProtNLM"/>
    </source>
</evidence>
<feature type="domain" description="SH2" evidence="5">
    <location>
        <begin position="66"/>
        <end position="181"/>
    </location>
</feature>
<dbReference type="PROSITE" id="PS50001">
    <property type="entry name" value="SH2"/>
    <property type="match status" value="1"/>
</dbReference>
<dbReference type="InterPro" id="IPR045046">
    <property type="entry name" value="Vps9-like"/>
</dbReference>
<feature type="compositionally biased region" description="Basic residues" evidence="3">
    <location>
        <begin position="735"/>
        <end position="757"/>
    </location>
</feature>
<organism evidence="7 8">
    <name type="scientific">Electrophorus voltai</name>
    <dbReference type="NCBI Taxonomy" id="2609070"/>
    <lineage>
        <taxon>Eukaryota</taxon>
        <taxon>Metazoa</taxon>
        <taxon>Chordata</taxon>
        <taxon>Craniata</taxon>
        <taxon>Vertebrata</taxon>
        <taxon>Euteleostomi</taxon>
        <taxon>Actinopterygii</taxon>
        <taxon>Neopterygii</taxon>
        <taxon>Teleostei</taxon>
        <taxon>Ostariophysi</taxon>
        <taxon>Gymnotiformes</taxon>
        <taxon>Gymnotoidei</taxon>
        <taxon>Gymnotidae</taxon>
        <taxon>Electrophorus</taxon>
    </lineage>
</organism>
<dbReference type="SUPFAM" id="SSF55550">
    <property type="entry name" value="SH2 domain"/>
    <property type="match status" value="1"/>
</dbReference>
<proteinExistence type="predicted"/>
<evidence type="ECO:0000256" key="4">
    <source>
        <dbReference type="SAM" id="Phobius"/>
    </source>
</evidence>
<dbReference type="GO" id="GO:0005085">
    <property type="term" value="F:guanyl-nucleotide exchange factor activity"/>
    <property type="evidence" value="ECO:0007669"/>
    <property type="project" value="InterPro"/>
</dbReference>
<keyword evidence="4" id="KW-0472">Membrane</keyword>
<dbReference type="PANTHER" id="PTHR23101">
    <property type="entry name" value="RAB GDP/GTP EXCHANGE FACTOR"/>
    <property type="match status" value="1"/>
</dbReference>
<dbReference type="EMBL" id="JAROKS010000021">
    <property type="protein sequence ID" value="KAK1790138.1"/>
    <property type="molecule type" value="Genomic_DNA"/>
</dbReference>
<name>A0AAD8YZC9_9TELE</name>
<dbReference type="InterPro" id="IPR003123">
    <property type="entry name" value="VPS9"/>
</dbReference>
<dbReference type="GO" id="GO:0005829">
    <property type="term" value="C:cytosol"/>
    <property type="evidence" value="ECO:0007669"/>
    <property type="project" value="TreeGrafter"/>
</dbReference>
<feature type="compositionally biased region" description="Basic and acidic residues" evidence="3">
    <location>
        <begin position="758"/>
        <end position="770"/>
    </location>
</feature>
<keyword evidence="4" id="KW-0812">Transmembrane</keyword>
<evidence type="ECO:0000259" key="6">
    <source>
        <dbReference type="PROSITE" id="PS51205"/>
    </source>
</evidence>
<feature type="compositionally biased region" description="Low complexity" evidence="3">
    <location>
        <begin position="892"/>
        <end position="917"/>
    </location>
</feature>
<feature type="region of interest" description="Disordered" evidence="3">
    <location>
        <begin position="882"/>
        <end position="917"/>
    </location>
</feature>
<dbReference type="SMART" id="SM00167">
    <property type="entry name" value="VPS9"/>
    <property type="match status" value="1"/>
</dbReference>
<evidence type="ECO:0000313" key="8">
    <source>
        <dbReference type="Proteomes" id="UP001239994"/>
    </source>
</evidence>
<feature type="compositionally biased region" description="Low complexity" evidence="3">
    <location>
        <begin position="771"/>
        <end position="781"/>
    </location>
</feature>